<reference evidence="2 3" key="1">
    <citation type="journal article" date="2024" name="BMC Genomics">
        <title>Genome assembly of redclaw crayfish (Cherax quadricarinatus) provides insights into its immune adaptation and hypoxia tolerance.</title>
        <authorList>
            <person name="Liu Z."/>
            <person name="Zheng J."/>
            <person name="Li H."/>
            <person name="Fang K."/>
            <person name="Wang S."/>
            <person name="He J."/>
            <person name="Zhou D."/>
            <person name="Weng S."/>
            <person name="Chi M."/>
            <person name="Gu Z."/>
            <person name="He J."/>
            <person name="Li F."/>
            <person name="Wang M."/>
        </authorList>
    </citation>
    <scope>NUCLEOTIDE SEQUENCE [LARGE SCALE GENOMIC DNA]</scope>
    <source>
        <strain evidence="2">ZL_2023a</strain>
    </source>
</reference>
<comment type="caution">
    <text evidence="2">The sequence shown here is derived from an EMBL/GenBank/DDBJ whole genome shotgun (WGS) entry which is preliminary data.</text>
</comment>
<dbReference type="Proteomes" id="UP001445076">
    <property type="component" value="Unassembled WGS sequence"/>
</dbReference>
<organism evidence="2 3">
    <name type="scientific">Cherax quadricarinatus</name>
    <name type="common">Australian red claw crayfish</name>
    <dbReference type="NCBI Taxonomy" id="27406"/>
    <lineage>
        <taxon>Eukaryota</taxon>
        <taxon>Metazoa</taxon>
        <taxon>Ecdysozoa</taxon>
        <taxon>Arthropoda</taxon>
        <taxon>Crustacea</taxon>
        <taxon>Multicrustacea</taxon>
        <taxon>Malacostraca</taxon>
        <taxon>Eumalacostraca</taxon>
        <taxon>Eucarida</taxon>
        <taxon>Decapoda</taxon>
        <taxon>Pleocyemata</taxon>
        <taxon>Astacidea</taxon>
        <taxon>Parastacoidea</taxon>
        <taxon>Parastacidae</taxon>
        <taxon>Cherax</taxon>
    </lineage>
</organism>
<feature type="compositionally biased region" description="Polar residues" evidence="1">
    <location>
        <begin position="44"/>
        <end position="80"/>
    </location>
</feature>
<feature type="compositionally biased region" description="Gly residues" evidence="1">
    <location>
        <begin position="122"/>
        <end position="132"/>
    </location>
</feature>
<name>A0AAW0XKV9_CHEQU</name>
<dbReference type="AlphaFoldDB" id="A0AAW0XKV9"/>
<feature type="compositionally biased region" description="Basic and acidic residues" evidence="1">
    <location>
        <begin position="166"/>
        <end position="175"/>
    </location>
</feature>
<feature type="compositionally biased region" description="Gly residues" evidence="1">
    <location>
        <begin position="94"/>
        <end position="108"/>
    </location>
</feature>
<sequence>MADTRGHGSSYSGYGMQQQTQPPVQPAAGSGGYSSYGGQSQGYEQNSNYQSGSYGQPPANTYGGQASTYGSQPSASYSALQPQGNYGGPPPQGNYGGPPSGGSYGGPQGPNYGAPPPPSNGNYGGQGGGFNSGLGMAPPPQSAPPGFGGMHGHPKNQPSAPTHRRWQWELRGEPV</sequence>
<evidence type="ECO:0000256" key="1">
    <source>
        <dbReference type="SAM" id="MobiDB-lite"/>
    </source>
</evidence>
<accession>A0AAW0XKV9</accession>
<feature type="compositionally biased region" description="Polar residues" evidence="1">
    <location>
        <begin position="7"/>
        <end position="16"/>
    </location>
</feature>
<feature type="region of interest" description="Disordered" evidence="1">
    <location>
        <begin position="1"/>
        <end position="175"/>
    </location>
</feature>
<evidence type="ECO:0000313" key="3">
    <source>
        <dbReference type="Proteomes" id="UP001445076"/>
    </source>
</evidence>
<proteinExistence type="predicted"/>
<evidence type="ECO:0000313" key="2">
    <source>
        <dbReference type="EMBL" id="KAK8745198.1"/>
    </source>
</evidence>
<keyword evidence="3" id="KW-1185">Reference proteome</keyword>
<dbReference type="EMBL" id="JARKIK010000020">
    <property type="protein sequence ID" value="KAK8745198.1"/>
    <property type="molecule type" value="Genomic_DNA"/>
</dbReference>
<protein>
    <submittedName>
        <fullName evidence="2">Uncharacterized protein</fullName>
    </submittedName>
</protein>
<gene>
    <name evidence="2" type="ORF">OTU49_000508</name>
</gene>